<accession>A0A4C1X8U8</accession>
<dbReference type="EMBL" id="BGZK01000765">
    <property type="protein sequence ID" value="GBP59603.1"/>
    <property type="molecule type" value="Genomic_DNA"/>
</dbReference>
<gene>
    <name evidence="2" type="ORF">EVAR_44819_1</name>
</gene>
<dbReference type="AlphaFoldDB" id="A0A4C1X8U8"/>
<proteinExistence type="predicted"/>
<evidence type="ECO:0000313" key="3">
    <source>
        <dbReference type="Proteomes" id="UP000299102"/>
    </source>
</evidence>
<dbReference type="Proteomes" id="UP000299102">
    <property type="component" value="Unassembled WGS sequence"/>
</dbReference>
<reference evidence="2 3" key="1">
    <citation type="journal article" date="2019" name="Commun. Biol.">
        <title>The bagworm genome reveals a unique fibroin gene that provides high tensile strength.</title>
        <authorList>
            <person name="Kono N."/>
            <person name="Nakamura H."/>
            <person name="Ohtoshi R."/>
            <person name="Tomita M."/>
            <person name="Numata K."/>
            <person name="Arakawa K."/>
        </authorList>
    </citation>
    <scope>NUCLEOTIDE SEQUENCE [LARGE SCALE GENOMIC DNA]</scope>
</reference>
<feature type="region of interest" description="Disordered" evidence="1">
    <location>
        <begin position="1"/>
        <end position="52"/>
    </location>
</feature>
<evidence type="ECO:0000313" key="2">
    <source>
        <dbReference type="EMBL" id="GBP59603.1"/>
    </source>
</evidence>
<evidence type="ECO:0000256" key="1">
    <source>
        <dbReference type="SAM" id="MobiDB-lite"/>
    </source>
</evidence>
<sequence>MSTPAESQAEANAVPTIGSGSAKDVGRERPRQSSDPFPRRAPRPAPHRLRRHRLKFTERKMVHVVVLIRRHYFWEINPWTRKAVPTCIFIYTSPTRYMIFAP</sequence>
<name>A0A4C1X8U8_EUMVA</name>
<keyword evidence="3" id="KW-1185">Reference proteome</keyword>
<comment type="caution">
    <text evidence="2">The sequence shown here is derived from an EMBL/GenBank/DDBJ whole genome shotgun (WGS) entry which is preliminary data.</text>
</comment>
<feature type="compositionally biased region" description="Polar residues" evidence="1">
    <location>
        <begin position="1"/>
        <end position="10"/>
    </location>
</feature>
<feature type="compositionally biased region" description="Basic residues" evidence="1">
    <location>
        <begin position="40"/>
        <end position="52"/>
    </location>
</feature>
<organism evidence="2 3">
    <name type="scientific">Eumeta variegata</name>
    <name type="common">Bagworm moth</name>
    <name type="synonym">Eumeta japonica</name>
    <dbReference type="NCBI Taxonomy" id="151549"/>
    <lineage>
        <taxon>Eukaryota</taxon>
        <taxon>Metazoa</taxon>
        <taxon>Ecdysozoa</taxon>
        <taxon>Arthropoda</taxon>
        <taxon>Hexapoda</taxon>
        <taxon>Insecta</taxon>
        <taxon>Pterygota</taxon>
        <taxon>Neoptera</taxon>
        <taxon>Endopterygota</taxon>
        <taxon>Lepidoptera</taxon>
        <taxon>Glossata</taxon>
        <taxon>Ditrysia</taxon>
        <taxon>Tineoidea</taxon>
        <taxon>Psychidae</taxon>
        <taxon>Oiketicinae</taxon>
        <taxon>Eumeta</taxon>
    </lineage>
</organism>
<protein>
    <submittedName>
        <fullName evidence="2">Uncharacterized protein</fullName>
    </submittedName>
</protein>